<reference evidence="2" key="1">
    <citation type="submission" date="2016-03" db="EMBL/GenBank/DDBJ databases">
        <title>Partial sequence of psychrophilic Colwellia sp.</title>
        <authorList>
            <person name="Pankowski J.A."/>
            <person name="Leong J.S."/>
            <person name="Nano F.E."/>
        </authorList>
    </citation>
    <scope>NUCLEOTIDE SEQUENCE</scope>
    <source>
        <strain evidence="2">C1</strain>
    </source>
</reference>
<dbReference type="EMBL" id="KU926705">
    <property type="protein sequence ID" value="ANC57886.1"/>
    <property type="molecule type" value="Genomic_DNA"/>
</dbReference>
<organism evidence="2">
    <name type="scientific">Colwellia sp. C1</name>
    <dbReference type="NCBI Taxonomy" id="1737566"/>
    <lineage>
        <taxon>Bacteria</taxon>
        <taxon>Pseudomonadati</taxon>
        <taxon>Pseudomonadota</taxon>
        <taxon>Gammaproteobacteria</taxon>
        <taxon>Alteromonadales</taxon>
        <taxon>Colwelliaceae</taxon>
        <taxon>Colwellia</taxon>
    </lineage>
</organism>
<feature type="coiled-coil region" evidence="1">
    <location>
        <begin position="58"/>
        <end position="92"/>
    </location>
</feature>
<name>A0A161IZ59_9GAMM</name>
<proteinExistence type="predicted"/>
<evidence type="ECO:0000313" key="2">
    <source>
        <dbReference type="EMBL" id="ANC57886.1"/>
    </source>
</evidence>
<dbReference type="AlphaFoldDB" id="A0A161IZ59"/>
<accession>A0A161IZ59</accession>
<evidence type="ECO:0000256" key="1">
    <source>
        <dbReference type="SAM" id="Coils"/>
    </source>
</evidence>
<sequence>MKILFTLIVLIASVYLLAPKDVLQKLTLFLPQNQIEQAAETVLSDVDKKLEQFKAKLLGSKDSRITQLEKQLATLQAQLVAQEEKYKLADSQNNEKAQQPLPVAQPLLTQAKALVTNNTNLSIEESDKQRAIKRQAYLQDLVERMNKTSLLTLTN</sequence>
<keyword evidence="1" id="KW-0175">Coiled coil</keyword>
<protein>
    <submittedName>
        <fullName evidence="2">Uncharacterized protein</fullName>
    </submittedName>
</protein>